<organism evidence="1 2">
    <name type="scientific">Symbiodinium microadriaticum</name>
    <name type="common">Dinoflagellate</name>
    <name type="synonym">Zooxanthella microadriatica</name>
    <dbReference type="NCBI Taxonomy" id="2951"/>
    <lineage>
        <taxon>Eukaryota</taxon>
        <taxon>Sar</taxon>
        <taxon>Alveolata</taxon>
        <taxon>Dinophyceae</taxon>
        <taxon>Suessiales</taxon>
        <taxon>Symbiodiniaceae</taxon>
        <taxon>Symbiodinium</taxon>
    </lineage>
</organism>
<proteinExistence type="predicted"/>
<keyword evidence="2" id="KW-1185">Reference proteome</keyword>
<dbReference type="AlphaFoldDB" id="A0A1Q9ESD8"/>
<evidence type="ECO:0000313" key="1">
    <source>
        <dbReference type="EMBL" id="OLQ10345.1"/>
    </source>
</evidence>
<comment type="caution">
    <text evidence="1">The sequence shown here is derived from an EMBL/GenBank/DDBJ whole genome shotgun (WGS) entry which is preliminary data.</text>
</comment>
<gene>
    <name evidence="1" type="ORF">AK812_SmicGene5957</name>
</gene>
<evidence type="ECO:0000313" key="2">
    <source>
        <dbReference type="Proteomes" id="UP000186817"/>
    </source>
</evidence>
<accession>A0A1Q9ESD8</accession>
<name>A0A1Q9ESD8_SYMMI</name>
<sequence length="73" mass="8509">MRDAPISKYSLGVGLAKRDPQQTKKEMLQHMHDLERTARAKKAAMLEKLQSSPRKTFWTAEEREALEVRSQLR</sequence>
<dbReference type="EMBL" id="LSRX01000080">
    <property type="protein sequence ID" value="OLQ10345.1"/>
    <property type="molecule type" value="Genomic_DNA"/>
</dbReference>
<protein>
    <submittedName>
        <fullName evidence="1">Uncharacterized protein</fullName>
    </submittedName>
</protein>
<dbReference type="Proteomes" id="UP000186817">
    <property type="component" value="Unassembled WGS sequence"/>
</dbReference>
<reference evidence="1 2" key="1">
    <citation type="submission" date="2016-02" db="EMBL/GenBank/DDBJ databases">
        <title>Genome analysis of coral dinoflagellate symbionts highlights evolutionary adaptations to a symbiotic lifestyle.</title>
        <authorList>
            <person name="Aranda M."/>
            <person name="Li Y."/>
            <person name="Liew Y.J."/>
            <person name="Baumgarten S."/>
            <person name="Simakov O."/>
            <person name="Wilson M."/>
            <person name="Piel J."/>
            <person name="Ashoor H."/>
            <person name="Bougouffa S."/>
            <person name="Bajic V.B."/>
            <person name="Ryu T."/>
            <person name="Ravasi T."/>
            <person name="Bayer T."/>
            <person name="Micklem G."/>
            <person name="Kim H."/>
            <person name="Bhak J."/>
            <person name="Lajeunesse T.C."/>
            <person name="Voolstra C.R."/>
        </authorList>
    </citation>
    <scope>NUCLEOTIDE SEQUENCE [LARGE SCALE GENOMIC DNA]</scope>
    <source>
        <strain evidence="1 2">CCMP2467</strain>
    </source>
</reference>